<feature type="region of interest" description="Disordered" evidence="1">
    <location>
        <begin position="1"/>
        <end position="24"/>
    </location>
</feature>
<gene>
    <name evidence="2" type="ORF">L596_019765</name>
</gene>
<dbReference type="EMBL" id="AZBU02000006">
    <property type="protein sequence ID" value="TKR72293.1"/>
    <property type="molecule type" value="Genomic_DNA"/>
</dbReference>
<evidence type="ECO:0000313" key="2">
    <source>
        <dbReference type="EMBL" id="TKR72293.1"/>
    </source>
</evidence>
<dbReference type="AlphaFoldDB" id="A0A4U5MSC8"/>
<feature type="region of interest" description="Disordered" evidence="1">
    <location>
        <begin position="61"/>
        <end position="98"/>
    </location>
</feature>
<protein>
    <submittedName>
        <fullName evidence="2">Uncharacterized protein</fullName>
    </submittedName>
</protein>
<sequence>MFDEDPEDGHHLSPKKAGQKRPSSLGNSVILFAQQLIGSSDAETDLEKAFYFPPEQANVSYRTRQEGIRPLPETPSESDLNSMAPGRTEDLKGMLRSRSRRSRKVVTILRRRVAKRSLNCARYAFLRVAAVHR</sequence>
<evidence type="ECO:0000313" key="3">
    <source>
        <dbReference type="Proteomes" id="UP000298663"/>
    </source>
</evidence>
<keyword evidence="3" id="KW-1185">Reference proteome</keyword>
<reference evidence="2 3" key="2">
    <citation type="journal article" date="2019" name="G3 (Bethesda)">
        <title>Hybrid Assembly of the Genome of the Entomopathogenic Nematode Steinernema carpocapsae Identifies the X-Chromosome.</title>
        <authorList>
            <person name="Serra L."/>
            <person name="Macchietto M."/>
            <person name="Macias-Munoz A."/>
            <person name="McGill C.J."/>
            <person name="Rodriguez I.M."/>
            <person name="Rodriguez B."/>
            <person name="Murad R."/>
            <person name="Mortazavi A."/>
        </authorList>
    </citation>
    <scope>NUCLEOTIDE SEQUENCE [LARGE SCALE GENOMIC DNA]</scope>
    <source>
        <strain evidence="2 3">ALL</strain>
    </source>
</reference>
<dbReference type="Proteomes" id="UP000298663">
    <property type="component" value="Unassembled WGS sequence"/>
</dbReference>
<organism evidence="2 3">
    <name type="scientific">Steinernema carpocapsae</name>
    <name type="common">Entomopathogenic nematode</name>
    <dbReference type="NCBI Taxonomy" id="34508"/>
    <lineage>
        <taxon>Eukaryota</taxon>
        <taxon>Metazoa</taxon>
        <taxon>Ecdysozoa</taxon>
        <taxon>Nematoda</taxon>
        <taxon>Chromadorea</taxon>
        <taxon>Rhabditida</taxon>
        <taxon>Tylenchina</taxon>
        <taxon>Panagrolaimomorpha</taxon>
        <taxon>Strongyloidoidea</taxon>
        <taxon>Steinernematidae</taxon>
        <taxon>Steinernema</taxon>
    </lineage>
</organism>
<comment type="caution">
    <text evidence="2">The sequence shown here is derived from an EMBL/GenBank/DDBJ whole genome shotgun (WGS) entry which is preliminary data.</text>
</comment>
<name>A0A4U5MSC8_STECR</name>
<evidence type="ECO:0000256" key="1">
    <source>
        <dbReference type="SAM" id="MobiDB-lite"/>
    </source>
</evidence>
<proteinExistence type="predicted"/>
<dbReference type="OrthoDB" id="446789at2759"/>
<reference evidence="2 3" key="1">
    <citation type="journal article" date="2015" name="Genome Biol.">
        <title>Comparative genomics of Steinernema reveals deeply conserved gene regulatory networks.</title>
        <authorList>
            <person name="Dillman A.R."/>
            <person name="Macchietto M."/>
            <person name="Porter C.F."/>
            <person name="Rogers A."/>
            <person name="Williams B."/>
            <person name="Antoshechkin I."/>
            <person name="Lee M.M."/>
            <person name="Goodwin Z."/>
            <person name="Lu X."/>
            <person name="Lewis E.E."/>
            <person name="Goodrich-Blair H."/>
            <person name="Stock S.P."/>
            <person name="Adams B.J."/>
            <person name="Sternberg P.W."/>
            <person name="Mortazavi A."/>
        </authorList>
    </citation>
    <scope>NUCLEOTIDE SEQUENCE [LARGE SCALE GENOMIC DNA]</scope>
    <source>
        <strain evidence="2 3">ALL</strain>
    </source>
</reference>
<accession>A0A4U5MSC8</accession>